<feature type="domain" description="P-type ATPase N-terminal" evidence="3">
    <location>
        <begin position="18"/>
        <end position="83"/>
    </location>
</feature>
<dbReference type="PANTHER" id="PTHR24092">
    <property type="entry name" value="PROBABLE PHOSPHOLIPID-TRANSPORTING ATPASE"/>
    <property type="match status" value="1"/>
</dbReference>
<dbReference type="AlphaFoldDB" id="A0A5F7ZUA2"/>
<reference evidence="5" key="1">
    <citation type="journal article" date="2007" name="Science">
        <title>Evolutionary and biomedical insights from the rhesus macaque genome.</title>
        <authorList>
            <person name="Gibbs R.A."/>
            <person name="Rogers J."/>
            <person name="Katze M.G."/>
            <person name="Bumgarner R."/>
            <person name="Weinstock G.M."/>
            <person name="Mardis E.R."/>
            <person name="Remington K.A."/>
            <person name="Strausberg R.L."/>
            <person name="Venter J.C."/>
            <person name="Wilson R.K."/>
            <person name="Batzer M.A."/>
            <person name="Bustamante C.D."/>
            <person name="Eichler E.E."/>
            <person name="Hahn M.W."/>
            <person name="Hardison R.C."/>
            <person name="Makova K.D."/>
            <person name="Miller W."/>
            <person name="Milosavljevic A."/>
            <person name="Palermo R.E."/>
            <person name="Siepel A."/>
            <person name="Sikela J.M."/>
            <person name="Attaway T."/>
            <person name="Bell S."/>
            <person name="Bernard K.E."/>
            <person name="Buhay C.J."/>
            <person name="Chandrabose M.N."/>
            <person name="Dao M."/>
            <person name="Davis C."/>
            <person name="Delehaunty K.D."/>
            <person name="Ding Y."/>
            <person name="Dinh H.H."/>
            <person name="Dugan-Rocha S."/>
            <person name="Fulton L.A."/>
            <person name="Gabisi R.A."/>
            <person name="Garner T.T."/>
            <person name="Godfrey J."/>
            <person name="Hawes A.C."/>
            <person name="Hernandez J."/>
            <person name="Hines S."/>
            <person name="Holder M."/>
            <person name="Hume J."/>
            <person name="Jhangiani S.N."/>
            <person name="Joshi V."/>
            <person name="Khan Z.M."/>
            <person name="Kirkness E.F."/>
            <person name="Cree A."/>
            <person name="Fowler R.G."/>
            <person name="Lee S."/>
            <person name="Lewis L.R."/>
            <person name="Li Z."/>
            <person name="Liu Y.-S."/>
            <person name="Moore S.M."/>
            <person name="Muzny D."/>
            <person name="Nazareth L.V."/>
            <person name="Ngo D.N."/>
            <person name="Okwuonu G.O."/>
            <person name="Pai G."/>
            <person name="Parker D."/>
            <person name="Paul H.A."/>
            <person name="Pfannkoch C."/>
            <person name="Pohl C.S."/>
            <person name="Rogers Y.-H.C."/>
            <person name="Ruiz S.J."/>
            <person name="Sabo A."/>
            <person name="Santibanez J."/>
            <person name="Schneider B.W."/>
            <person name="Smith S.M."/>
            <person name="Sodergren E."/>
            <person name="Svatek A.F."/>
            <person name="Utterback T.R."/>
            <person name="Vattathil S."/>
            <person name="Warren W."/>
            <person name="White C.S."/>
            <person name="Chinwalla A.T."/>
            <person name="Feng Y."/>
            <person name="Halpern A.L."/>
            <person name="Hillier L.W."/>
            <person name="Huang X."/>
            <person name="Minx P."/>
            <person name="Nelson J.O."/>
            <person name="Pepin K.H."/>
            <person name="Qin X."/>
            <person name="Sutton G.G."/>
            <person name="Venter E."/>
            <person name="Walenz B.P."/>
            <person name="Wallis J.W."/>
            <person name="Worley K.C."/>
            <person name="Yang S.-P."/>
            <person name="Jones S.M."/>
            <person name="Marra M.A."/>
            <person name="Rocchi M."/>
            <person name="Schein J.E."/>
            <person name="Baertsch R."/>
            <person name="Clarke L."/>
            <person name="Csuros M."/>
            <person name="Glasscock J."/>
            <person name="Harris R.A."/>
            <person name="Havlak P."/>
            <person name="Jackson A.R."/>
            <person name="Jiang H."/>
            <person name="Liu Y."/>
            <person name="Messina D.N."/>
            <person name="Shen Y."/>
            <person name="Song H.X.-Z."/>
            <person name="Wylie T."/>
            <person name="Zhang L."/>
            <person name="Birney E."/>
            <person name="Han K."/>
            <person name="Konkel M.K."/>
            <person name="Lee J."/>
            <person name="Smit A.F.A."/>
            <person name="Ullmer B."/>
            <person name="Wang H."/>
            <person name="Xing J."/>
            <person name="Burhans R."/>
            <person name="Cheng Z."/>
            <person name="Karro J.E."/>
            <person name="Ma J."/>
            <person name="Raney B."/>
            <person name="She X."/>
            <person name="Cox M.J."/>
            <person name="Demuth J.P."/>
            <person name="Dumas L.J."/>
            <person name="Han S.-G."/>
            <person name="Hopkins J."/>
            <person name="Karimpour-Fard A."/>
            <person name="Kim Y.H."/>
            <person name="Pollack J.R."/>
            <person name="Vinar T."/>
            <person name="Addo-Quaye C."/>
            <person name="Degenhardt J."/>
            <person name="Denby A."/>
            <person name="Hubisz M.J."/>
            <person name="Indap A."/>
            <person name="Kosiol C."/>
            <person name="Lahn B.T."/>
            <person name="Lawson H.A."/>
            <person name="Marklein A."/>
            <person name="Nielsen R."/>
            <person name="Vallender E.J."/>
            <person name="Clark A.G."/>
            <person name="Ferguson B."/>
            <person name="Hernandez R.D."/>
            <person name="Hirani K."/>
            <person name="Kehrer-Sawatzki H."/>
            <person name="Kolb J."/>
            <person name="Patil S."/>
            <person name="Pu L.-L."/>
            <person name="Ren Y."/>
            <person name="Smith D.G."/>
            <person name="Wheeler D.A."/>
            <person name="Schenck I."/>
            <person name="Ball E.V."/>
            <person name="Chen R."/>
            <person name="Cooper D.N."/>
            <person name="Giardine B."/>
            <person name="Hsu F."/>
            <person name="Kent W.J."/>
            <person name="Lesk A."/>
            <person name="Nelson D.L."/>
            <person name="O'brien W.E."/>
            <person name="Pruefer K."/>
            <person name="Stenson P.D."/>
            <person name="Wallace J.C."/>
            <person name="Ke H."/>
            <person name="Liu X.-M."/>
            <person name="Wang P."/>
            <person name="Xiang A.P."/>
            <person name="Yang F."/>
            <person name="Barber G.P."/>
            <person name="Haussler D."/>
            <person name="Karolchik D."/>
            <person name="Kern A.D."/>
            <person name="Kuhn R.M."/>
            <person name="Smith K.E."/>
            <person name="Zwieg A.S."/>
        </authorList>
    </citation>
    <scope>NUCLEOTIDE SEQUENCE [LARGE SCALE GENOMIC DNA]</scope>
    <source>
        <strain evidence="5">17573</strain>
    </source>
</reference>
<gene>
    <name evidence="4 6" type="primary">ATP8B2</name>
</gene>
<reference evidence="4" key="2">
    <citation type="submission" date="2019-01" db="EMBL/GenBank/DDBJ databases">
        <authorList>
            <person name="Graves T."/>
            <person name="Eichler E.E."/>
            <person name="Wilson R.K."/>
        </authorList>
    </citation>
    <scope>NUCLEOTIDE SEQUENCE [LARGE SCALE GENOMIC DNA]</scope>
    <source>
        <strain evidence="4">17573</strain>
    </source>
</reference>
<evidence type="ECO:0000313" key="6">
    <source>
        <dbReference type="VGNC" id="VGNC:70063"/>
    </source>
</evidence>
<accession>A0A5F7ZUA2</accession>
<name>A0A5F7ZUA2_MACMU</name>
<dbReference type="Pfam" id="PF16209">
    <property type="entry name" value="PhoLip_ATPase_N"/>
    <property type="match status" value="1"/>
</dbReference>
<evidence type="ECO:0000259" key="3">
    <source>
        <dbReference type="Pfam" id="PF16209"/>
    </source>
</evidence>
<evidence type="ECO:0000313" key="4">
    <source>
        <dbReference type="Ensembl" id="ENSMMUP00000069239.1"/>
    </source>
</evidence>
<dbReference type="Ensembl" id="ENSMMUT00000091656.1">
    <property type="protein sequence ID" value="ENSMMUP00000069239.1"/>
    <property type="gene ID" value="ENSMMUG00000023364.4"/>
</dbReference>
<protein>
    <submittedName>
        <fullName evidence="4">ATPase phospholipid transporting 8B2</fullName>
    </submittedName>
</protein>
<dbReference type="SUPFAM" id="SSF81665">
    <property type="entry name" value="Calcium ATPase, transmembrane domain M"/>
    <property type="match status" value="1"/>
</dbReference>
<dbReference type="GeneTree" id="ENSGT00940000160804"/>
<proteinExistence type="predicted"/>
<dbReference type="VGNC" id="VGNC:70063">
    <property type="gene designation" value="ATP8B2"/>
</dbReference>
<sequence>MMFCGKKQGTPTKCWRARANDREYNEKFQYASNCIKTSKYNILTFLPVNLFEQFQEVANTYFLFLLILQLIPQISSLSWFTTIVPLVLVLTITAVKDATDDYFRHKSDNQVNNRQSQVLINGILQQEQWMNVCVGDIIKLENNHLGSRGYCPSSETNMKVRQAIPVTSELGDISKLAKFDGEVICEPPNNKLDKFSGTLYWKENKFPLSNQNMLLRGCVLRNTEWCFGLVIFAGPDTKLMQNSGRTKFKRTSIDRLMNTLVLWIFGFLVCMGVILAIGNAIWEHEVGMRFQVYLPWDEAVDSAFFSGFLSFWSYIIILNTVVPISLYVRYVPSLPWGFSGESGGPIELFFSMKMKSLRSNLKSSSSCTVNI</sequence>
<dbReference type="ExpressionAtlas" id="A0A5F7ZUA2">
    <property type="expression patterns" value="baseline"/>
</dbReference>
<feature type="transmembrane region" description="Helical" evidence="2">
    <location>
        <begin position="77"/>
        <end position="95"/>
    </location>
</feature>
<dbReference type="PANTHER" id="PTHR24092:SF46">
    <property type="entry name" value="PHOSPHOLIPID-TRANSPORTING ATPASE ID"/>
    <property type="match status" value="1"/>
</dbReference>
<keyword evidence="2" id="KW-0812">Transmembrane</keyword>
<reference evidence="4" key="4">
    <citation type="submission" date="2025-09" db="UniProtKB">
        <authorList>
            <consortium name="Ensembl"/>
        </authorList>
    </citation>
    <scope>IDENTIFICATION</scope>
    <source>
        <strain evidence="4">17573</strain>
    </source>
</reference>
<keyword evidence="2" id="KW-0472">Membrane</keyword>
<dbReference type="GO" id="GO:0016020">
    <property type="term" value="C:membrane"/>
    <property type="evidence" value="ECO:0007669"/>
    <property type="project" value="UniProtKB-SubCell"/>
</dbReference>
<feature type="transmembrane region" description="Helical" evidence="2">
    <location>
        <begin position="260"/>
        <end position="282"/>
    </location>
</feature>
<dbReference type="Bgee" id="ENSMMUG00000023364">
    <property type="expression patterns" value="Expressed in fibroblast and 20 other cell types or tissues"/>
</dbReference>
<dbReference type="SMR" id="A0A5F7ZUA2"/>
<reference evidence="4" key="3">
    <citation type="submission" date="2025-08" db="UniProtKB">
        <authorList>
            <consortium name="Ensembl"/>
        </authorList>
    </citation>
    <scope>IDENTIFICATION</scope>
    <source>
        <strain evidence="4">17573</strain>
    </source>
</reference>
<evidence type="ECO:0000256" key="1">
    <source>
        <dbReference type="ARBA" id="ARBA00004141"/>
    </source>
</evidence>
<feature type="transmembrane region" description="Helical" evidence="2">
    <location>
        <begin position="302"/>
        <end position="328"/>
    </location>
</feature>
<keyword evidence="2" id="KW-1133">Transmembrane helix</keyword>
<dbReference type="SUPFAM" id="SSF81653">
    <property type="entry name" value="Calcium ATPase, transduction domain A"/>
    <property type="match status" value="1"/>
</dbReference>
<evidence type="ECO:0000313" key="5">
    <source>
        <dbReference type="Proteomes" id="UP000006718"/>
    </source>
</evidence>
<dbReference type="InterPro" id="IPR008250">
    <property type="entry name" value="ATPase_P-typ_transduc_dom_A_sf"/>
</dbReference>
<organism evidence="4 5">
    <name type="scientific">Macaca mulatta</name>
    <name type="common">Rhesus macaque</name>
    <dbReference type="NCBI Taxonomy" id="9544"/>
    <lineage>
        <taxon>Eukaryota</taxon>
        <taxon>Metazoa</taxon>
        <taxon>Chordata</taxon>
        <taxon>Craniata</taxon>
        <taxon>Vertebrata</taxon>
        <taxon>Euteleostomi</taxon>
        <taxon>Mammalia</taxon>
        <taxon>Eutheria</taxon>
        <taxon>Euarchontoglires</taxon>
        <taxon>Primates</taxon>
        <taxon>Haplorrhini</taxon>
        <taxon>Catarrhini</taxon>
        <taxon>Cercopithecidae</taxon>
        <taxon>Cercopithecinae</taxon>
        <taxon>Macaca</taxon>
    </lineage>
</organism>
<dbReference type="InterPro" id="IPR023298">
    <property type="entry name" value="ATPase_P-typ_TM_dom_sf"/>
</dbReference>
<dbReference type="VEuPathDB" id="HostDB:ENSMMUG00000023364"/>
<comment type="subcellular location">
    <subcellularLocation>
        <location evidence="1">Membrane</location>
        <topology evidence="1">Multi-pass membrane protein</topology>
    </subcellularLocation>
</comment>
<evidence type="ECO:0000256" key="2">
    <source>
        <dbReference type="SAM" id="Phobius"/>
    </source>
</evidence>
<dbReference type="InterPro" id="IPR032631">
    <property type="entry name" value="P-type_ATPase_N"/>
</dbReference>
<keyword evidence="5" id="KW-1185">Reference proteome</keyword>
<dbReference type="Proteomes" id="UP000006718">
    <property type="component" value="Chromosome 1"/>
</dbReference>